<name>C2EM76_9LACO</name>
<reference evidence="2 3" key="1">
    <citation type="submission" date="2009-01" db="EMBL/GenBank/DDBJ databases">
        <authorList>
            <person name="Qin X."/>
            <person name="Bachman B."/>
            <person name="Battles P."/>
            <person name="Bell A."/>
            <person name="Bess C."/>
            <person name="Bickham C."/>
            <person name="Chaboub L."/>
            <person name="Chen D."/>
            <person name="Coyle M."/>
            <person name="Deiros D.R."/>
            <person name="Dinh H."/>
            <person name="Forbes L."/>
            <person name="Fowler G."/>
            <person name="Francisco L."/>
            <person name="Fu Q."/>
            <person name="Gubbala S."/>
            <person name="Hale W."/>
            <person name="Han Y."/>
            <person name="Hemphill L."/>
            <person name="Highlander S.K."/>
            <person name="Hirani K."/>
            <person name="Hogues M."/>
            <person name="Jackson L."/>
            <person name="Jakkamsetti A."/>
            <person name="Javaid M."/>
            <person name="Jiang H."/>
            <person name="Korchina V."/>
            <person name="Kovar C."/>
            <person name="Lara F."/>
            <person name="Lee S."/>
            <person name="Mata R."/>
            <person name="Mathew T."/>
            <person name="Moen C."/>
            <person name="Morales K."/>
            <person name="Munidasa M."/>
            <person name="Nazareth L."/>
            <person name="Ngo R."/>
            <person name="Nguyen L."/>
            <person name="Okwuonu G."/>
            <person name="Ongeri F."/>
            <person name="Patil S."/>
            <person name="Petrosino J."/>
            <person name="Pham C."/>
            <person name="Pham P."/>
            <person name="Pu L.-L."/>
            <person name="Puazo M."/>
            <person name="Raj R."/>
            <person name="Reid J."/>
            <person name="Rouhana J."/>
            <person name="Saada N."/>
            <person name="Shang Y."/>
            <person name="Simmons D."/>
            <person name="Thornton R."/>
            <person name="Warren J."/>
            <person name="Weissenberger G."/>
            <person name="Zhang J."/>
            <person name="Zhang L."/>
            <person name="Zhou C."/>
            <person name="Zhu D."/>
            <person name="Muzny D."/>
            <person name="Worley K."/>
            <person name="Gibbs R."/>
        </authorList>
    </citation>
    <scope>NUCLEOTIDE SEQUENCE [LARGE SCALE GENOMIC DNA]</scope>
    <source>
        <strain evidence="2 3">DSM 16047</strain>
    </source>
</reference>
<dbReference type="PATRIC" id="fig|525365.8.peg.860"/>
<sequence>MDKYVTYQELEANTEKILHRMDNQFAELNDNLKTEFNKNEIELHDIKNTAISNKEKINWLLYTVVGGIAISVITTIISNLVTK</sequence>
<proteinExistence type="predicted"/>
<keyword evidence="1" id="KW-0472">Membrane</keyword>
<protein>
    <submittedName>
        <fullName evidence="2">Uncharacterized protein</fullName>
    </submittedName>
</protein>
<dbReference type="Proteomes" id="UP000005583">
    <property type="component" value="Unassembled WGS sequence"/>
</dbReference>
<evidence type="ECO:0000256" key="1">
    <source>
        <dbReference type="SAM" id="Phobius"/>
    </source>
</evidence>
<keyword evidence="1" id="KW-1133">Transmembrane helix</keyword>
<dbReference type="RefSeq" id="WP_007125302.1">
    <property type="nucleotide sequence ID" value="NZ_AZFO01000022.1"/>
</dbReference>
<dbReference type="AlphaFoldDB" id="C2EM76"/>
<organism evidence="2 3">
    <name type="scientific">Lactobacillus ultunensis DSM 16047</name>
    <dbReference type="NCBI Taxonomy" id="525365"/>
    <lineage>
        <taxon>Bacteria</taxon>
        <taxon>Bacillati</taxon>
        <taxon>Bacillota</taxon>
        <taxon>Bacilli</taxon>
        <taxon>Lactobacillales</taxon>
        <taxon>Lactobacillaceae</taxon>
        <taxon>Lactobacillus</taxon>
    </lineage>
</organism>
<dbReference type="eggNOG" id="ENOG5030BD3">
    <property type="taxonomic scope" value="Bacteria"/>
</dbReference>
<gene>
    <name evidence="2" type="ORF">HMPREF0548_0772</name>
</gene>
<keyword evidence="1" id="KW-0812">Transmembrane</keyword>
<dbReference type="HOGENOM" id="CLU_162588_0_0_9"/>
<feature type="transmembrane region" description="Helical" evidence="1">
    <location>
        <begin position="59"/>
        <end position="81"/>
    </location>
</feature>
<accession>C2EM76</accession>
<evidence type="ECO:0000313" key="2">
    <source>
        <dbReference type="EMBL" id="EEJ72353.1"/>
    </source>
</evidence>
<comment type="caution">
    <text evidence="2">The sequence shown here is derived from an EMBL/GenBank/DDBJ whole genome shotgun (WGS) entry which is preliminary data.</text>
</comment>
<evidence type="ECO:0000313" key="3">
    <source>
        <dbReference type="Proteomes" id="UP000005583"/>
    </source>
</evidence>
<dbReference type="EMBL" id="ACGU01000040">
    <property type="protein sequence ID" value="EEJ72353.1"/>
    <property type="molecule type" value="Genomic_DNA"/>
</dbReference>
<dbReference type="STRING" id="525365.HMPREF0548_0772"/>
<keyword evidence="3" id="KW-1185">Reference proteome</keyword>